<evidence type="ECO:0000313" key="7">
    <source>
        <dbReference type="EMBL" id="OFW33546.1"/>
    </source>
</evidence>
<keyword evidence="3" id="KW-0479">Metal-binding</keyword>
<gene>
    <name evidence="7" type="ORF">A2074_03305</name>
</gene>
<evidence type="ECO:0000256" key="4">
    <source>
        <dbReference type="ARBA" id="ARBA00022982"/>
    </source>
</evidence>
<dbReference type="SUPFAM" id="SSF48695">
    <property type="entry name" value="Multiheme cytochromes"/>
    <property type="match status" value="1"/>
</dbReference>
<dbReference type="GO" id="GO:0046872">
    <property type="term" value="F:metal ion binding"/>
    <property type="evidence" value="ECO:0007669"/>
    <property type="project" value="UniProtKB-KW"/>
</dbReference>
<evidence type="ECO:0000256" key="2">
    <source>
        <dbReference type="ARBA" id="ARBA00022617"/>
    </source>
</evidence>
<sequence length="140" mass="15516">MATVHASWRYSTHADVADCLDCHAKPGLGNEILAHLNGARYVWVKITGVREGEVFRAEIDNSSCLRCHPTTELVSLPTEQSARHGLHGDTDVDCDDCHDNLVHRTFRAIVIKPQISTCIECHEREGITVDADKLATVTQQ</sequence>
<dbReference type="InterPro" id="IPR023155">
    <property type="entry name" value="Cyt_c-552/4"/>
</dbReference>
<dbReference type="Proteomes" id="UP000178086">
    <property type="component" value="Unassembled WGS sequence"/>
</dbReference>
<name>A0A1F2UQZ1_9ACTN</name>
<dbReference type="Pfam" id="PF13435">
    <property type="entry name" value="Cytochrome_C554"/>
    <property type="match status" value="1"/>
</dbReference>
<evidence type="ECO:0000256" key="3">
    <source>
        <dbReference type="ARBA" id="ARBA00022723"/>
    </source>
</evidence>
<proteinExistence type="predicted"/>
<keyword evidence="5" id="KW-0408">Iron</keyword>
<dbReference type="EMBL" id="MELI01000064">
    <property type="protein sequence ID" value="OFW33546.1"/>
    <property type="molecule type" value="Genomic_DNA"/>
</dbReference>
<reference evidence="7 8" key="1">
    <citation type="journal article" date="2016" name="Nat. Commun.">
        <title>Thousands of microbial genomes shed light on interconnected biogeochemical processes in an aquifer system.</title>
        <authorList>
            <person name="Anantharaman K."/>
            <person name="Brown C.T."/>
            <person name="Hug L.A."/>
            <person name="Sharon I."/>
            <person name="Castelle C.J."/>
            <person name="Probst A.J."/>
            <person name="Thomas B.C."/>
            <person name="Singh A."/>
            <person name="Wilkins M.J."/>
            <person name="Karaoz U."/>
            <person name="Brodie E.L."/>
            <person name="Williams K.H."/>
            <person name="Hubbard S.S."/>
            <person name="Banfield J.F."/>
        </authorList>
    </citation>
    <scope>NUCLEOTIDE SEQUENCE [LARGE SCALE GENOMIC DNA]</scope>
</reference>
<evidence type="ECO:0000259" key="6">
    <source>
        <dbReference type="Pfam" id="PF13435"/>
    </source>
</evidence>
<evidence type="ECO:0000256" key="5">
    <source>
        <dbReference type="ARBA" id="ARBA00023004"/>
    </source>
</evidence>
<evidence type="ECO:0000313" key="8">
    <source>
        <dbReference type="Proteomes" id="UP000178086"/>
    </source>
</evidence>
<dbReference type="AlphaFoldDB" id="A0A1F2UQZ1"/>
<keyword evidence="4" id="KW-0249">Electron transport</keyword>
<feature type="domain" description="Cytochrome c-552/4" evidence="6">
    <location>
        <begin position="60"/>
        <end position="98"/>
    </location>
</feature>
<organism evidence="7 8">
    <name type="scientific">Candidatus Aquicultor primus</name>
    <dbReference type="NCBI Taxonomy" id="1797195"/>
    <lineage>
        <taxon>Bacteria</taxon>
        <taxon>Bacillati</taxon>
        <taxon>Actinomycetota</taxon>
        <taxon>Candidatus Aquicultoria</taxon>
        <taxon>Candidatus Aquicultorales</taxon>
        <taxon>Candidatus Aquicultoraceae</taxon>
        <taxon>Candidatus Aquicultor</taxon>
    </lineage>
</organism>
<dbReference type="Gene3D" id="1.10.3820.10">
    <property type="entry name" value="Di-heme elbow motif domain"/>
    <property type="match status" value="1"/>
</dbReference>
<keyword evidence="2" id="KW-0349">Heme</keyword>
<comment type="caution">
    <text evidence="7">The sequence shown here is derived from an EMBL/GenBank/DDBJ whole genome shotgun (WGS) entry which is preliminary data.</text>
</comment>
<dbReference type="InterPro" id="IPR036280">
    <property type="entry name" value="Multihaem_cyt_sf"/>
</dbReference>
<accession>A0A1F2UQZ1</accession>
<evidence type="ECO:0000256" key="1">
    <source>
        <dbReference type="ARBA" id="ARBA00022448"/>
    </source>
</evidence>
<protein>
    <recommendedName>
        <fullName evidence="6">Cytochrome c-552/4 domain-containing protein</fullName>
    </recommendedName>
</protein>
<dbReference type="InterPro" id="IPR038266">
    <property type="entry name" value="NapC/NirT_cytc_sf"/>
</dbReference>
<keyword evidence="1" id="KW-0813">Transport</keyword>